<evidence type="ECO:0000313" key="15">
    <source>
        <dbReference type="EMBL" id="MBC3935927.1"/>
    </source>
</evidence>
<comment type="cofactor">
    <cofactor evidence="1">
        <name>heme b</name>
        <dbReference type="ChEBI" id="CHEBI:60344"/>
    </cofactor>
</comment>
<keyword evidence="16" id="KW-1185">Reference proteome</keyword>
<dbReference type="GO" id="GO:0005886">
    <property type="term" value="C:plasma membrane"/>
    <property type="evidence" value="ECO:0007669"/>
    <property type="project" value="UniProtKB-SubCell"/>
</dbReference>
<keyword evidence="7" id="KW-0479">Metal-binding</keyword>
<proteinExistence type="inferred from homology"/>
<keyword evidence="4" id="KW-1003">Cell membrane</keyword>
<keyword evidence="3" id="KW-0813">Transport</keyword>
<keyword evidence="6 13" id="KW-0812">Transmembrane</keyword>
<keyword evidence="8" id="KW-0249">Electron transport</keyword>
<feature type="transmembrane region" description="Helical" evidence="13">
    <location>
        <begin position="85"/>
        <end position="107"/>
    </location>
</feature>
<evidence type="ECO:0000256" key="4">
    <source>
        <dbReference type="ARBA" id="ARBA00022475"/>
    </source>
</evidence>
<dbReference type="GO" id="GO:0022904">
    <property type="term" value="P:respiratory electron transport chain"/>
    <property type="evidence" value="ECO:0007669"/>
    <property type="project" value="InterPro"/>
</dbReference>
<feature type="transmembrane region" description="Helical" evidence="13">
    <location>
        <begin position="44"/>
        <end position="64"/>
    </location>
</feature>
<evidence type="ECO:0000256" key="9">
    <source>
        <dbReference type="ARBA" id="ARBA00022989"/>
    </source>
</evidence>
<evidence type="ECO:0000313" key="16">
    <source>
        <dbReference type="Proteomes" id="UP000612361"/>
    </source>
</evidence>
<dbReference type="RefSeq" id="WP_186881497.1">
    <property type="nucleotide sequence ID" value="NZ_JACOGG010000011.1"/>
</dbReference>
<keyword evidence="11 13" id="KW-0472">Membrane</keyword>
<evidence type="ECO:0000256" key="6">
    <source>
        <dbReference type="ARBA" id="ARBA00022692"/>
    </source>
</evidence>
<evidence type="ECO:0000256" key="3">
    <source>
        <dbReference type="ARBA" id="ARBA00022448"/>
    </source>
</evidence>
<reference evidence="15" key="1">
    <citation type="submission" date="2020-08" db="EMBL/GenBank/DDBJ databases">
        <title>Novel species isolated from subtropical streams in China.</title>
        <authorList>
            <person name="Lu H."/>
        </authorList>
    </citation>
    <scope>NUCLEOTIDE SEQUENCE</scope>
    <source>
        <strain evidence="15">CY7W</strain>
    </source>
</reference>
<comment type="similarity">
    <text evidence="12">Belongs to the cytochrome b561 family.</text>
</comment>
<evidence type="ECO:0000256" key="7">
    <source>
        <dbReference type="ARBA" id="ARBA00022723"/>
    </source>
</evidence>
<comment type="caution">
    <text evidence="15">The sequence shown here is derived from an EMBL/GenBank/DDBJ whole genome shotgun (WGS) entry which is preliminary data.</text>
</comment>
<evidence type="ECO:0000256" key="8">
    <source>
        <dbReference type="ARBA" id="ARBA00022982"/>
    </source>
</evidence>
<evidence type="ECO:0000259" key="14">
    <source>
        <dbReference type="Pfam" id="PF01292"/>
    </source>
</evidence>
<keyword evidence="5" id="KW-0349">Heme</keyword>
<sequence>MNNQTRYAIPTIILHWLVALLIVTAFILGSIMTDMRISPTKLQYYSYHKWLGVTVLGLVALRLISRLLTQAPAYPAHMSALQKKVANGTHVFLYVLMFAVPLSGYVYTCAAGYPVVYLGLIELPSIIAPAPELKHTLKEIHELLSNLMLVTVLLHIAAAVKHQVIDKDGLMRRMMPGKSNP</sequence>
<feature type="transmembrane region" description="Helical" evidence="13">
    <location>
        <begin position="143"/>
        <end position="165"/>
    </location>
</feature>
<feature type="transmembrane region" description="Helical" evidence="13">
    <location>
        <begin position="12"/>
        <end position="32"/>
    </location>
</feature>
<keyword evidence="10" id="KW-0408">Iron</keyword>
<evidence type="ECO:0000256" key="5">
    <source>
        <dbReference type="ARBA" id="ARBA00022617"/>
    </source>
</evidence>
<dbReference type="PANTHER" id="PTHR30529">
    <property type="entry name" value="CYTOCHROME B561"/>
    <property type="match status" value="1"/>
</dbReference>
<evidence type="ECO:0000256" key="13">
    <source>
        <dbReference type="SAM" id="Phobius"/>
    </source>
</evidence>
<protein>
    <submittedName>
        <fullName evidence="15">Cytochrome b</fullName>
    </submittedName>
</protein>
<dbReference type="SUPFAM" id="SSF81342">
    <property type="entry name" value="Transmembrane di-heme cytochromes"/>
    <property type="match status" value="1"/>
</dbReference>
<name>A0A923I2L4_9BURK</name>
<evidence type="ECO:0000256" key="1">
    <source>
        <dbReference type="ARBA" id="ARBA00001970"/>
    </source>
</evidence>
<feature type="domain" description="Cytochrome b561 bacterial/Ni-hydrogenase" evidence="14">
    <location>
        <begin position="6"/>
        <end position="177"/>
    </location>
</feature>
<dbReference type="InterPro" id="IPR011577">
    <property type="entry name" value="Cyt_b561_bac/Ni-Hgenase"/>
</dbReference>
<keyword evidence="9 13" id="KW-1133">Transmembrane helix</keyword>
<evidence type="ECO:0000256" key="11">
    <source>
        <dbReference type="ARBA" id="ARBA00023136"/>
    </source>
</evidence>
<dbReference type="Gene3D" id="1.20.950.20">
    <property type="entry name" value="Transmembrane di-heme cytochromes, Chain C"/>
    <property type="match status" value="1"/>
</dbReference>
<dbReference type="InterPro" id="IPR016174">
    <property type="entry name" value="Di-haem_cyt_TM"/>
</dbReference>
<dbReference type="EMBL" id="JACOGG010000011">
    <property type="protein sequence ID" value="MBC3935927.1"/>
    <property type="molecule type" value="Genomic_DNA"/>
</dbReference>
<evidence type="ECO:0000256" key="10">
    <source>
        <dbReference type="ARBA" id="ARBA00023004"/>
    </source>
</evidence>
<dbReference type="Pfam" id="PF01292">
    <property type="entry name" value="Ni_hydr_CYTB"/>
    <property type="match status" value="1"/>
</dbReference>
<comment type="subcellular location">
    <subcellularLocation>
        <location evidence="2">Cell membrane</location>
        <topology evidence="2">Multi-pass membrane protein</topology>
    </subcellularLocation>
</comment>
<dbReference type="GO" id="GO:0020037">
    <property type="term" value="F:heme binding"/>
    <property type="evidence" value="ECO:0007669"/>
    <property type="project" value="TreeGrafter"/>
</dbReference>
<dbReference type="GO" id="GO:0009055">
    <property type="term" value="F:electron transfer activity"/>
    <property type="evidence" value="ECO:0007669"/>
    <property type="project" value="InterPro"/>
</dbReference>
<dbReference type="PANTHER" id="PTHR30529:SF1">
    <property type="entry name" value="CYTOCHROME B561 HOMOLOG 2"/>
    <property type="match status" value="1"/>
</dbReference>
<evidence type="ECO:0000256" key="2">
    <source>
        <dbReference type="ARBA" id="ARBA00004651"/>
    </source>
</evidence>
<dbReference type="InterPro" id="IPR052168">
    <property type="entry name" value="Cytochrome_b561_oxidase"/>
</dbReference>
<dbReference type="Proteomes" id="UP000612361">
    <property type="component" value="Unassembled WGS sequence"/>
</dbReference>
<dbReference type="AlphaFoldDB" id="A0A923I2L4"/>
<organism evidence="15 16">
    <name type="scientific">Undibacterium rugosum</name>
    <dbReference type="NCBI Taxonomy" id="2762291"/>
    <lineage>
        <taxon>Bacteria</taxon>
        <taxon>Pseudomonadati</taxon>
        <taxon>Pseudomonadota</taxon>
        <taxon>Betaproteobacteria</taxon>
        <taxon>Burkholderiales</taxon>
        <taxon>Oxalobacteraceae</taxon>
        <taxon>Undibacterium</taxon>
    </lineage>
</organism>
<accession>A0A923I2L4</accession>
<evidence type="ECO:0000256" key="12">
    <source>
        <dbReference type="ARBA" id="ARBA00037975"/>
    </source>
</evidence>
<dbReference type="GO" id="GO:0046872">
    <property type="term" value="F:metal ion binding"/>
    <property type="evidence" value="ECO:0007669"/>
    <property type="project" value="UniProtKB-KW"/>
</dbReference>
<gene>
    <name evidence="15" type="ORF">H8K47_11195</name>
</gene>